<reference evidence="10" key="3">
    <citation type="journal article" date="2011" name="PLoS ONE">
        <title>Genome sequence of a mesophilic hydrogenotrophic methanogen Methanocella paludicola, the first cultivated representative of the order Methanocellales.</title>
        <authorList>
            <person name="Sakai S."/>
            <person name="Takaki Y."/>
            <person name="Shimamura S."/>
            <person name="Sekine M."/>
            <person name="Tajima T."/>
            <person name="Kosugi H."/>
            <person name="Ichikawa N."/>
            <person name="Tasumi E."/>
            <person name="Hiraki A.T."/>
            <person name="Shimizu A."/>
            <person name="Kato Y."/>
            <person name="Nishiko R."/>
            <person name="Mori K."/>
            <person name="Fujita N."/>
            <person name="Imachi H."/>
            <person name="Takai K."/>
        </authorList>
    </citation>
    <scope>NUCLEOTIDE SEQUENCE [LARGE SCALE GENOMIC DNA]</scope>
    <source>
        <strain evidence="10">DSM 17711 / JCM 13418 / NBRC 101707 / SANAE</strain>
    </source>
</reference>
<dbReference type="InterPro" id="IPR013655">
    <property type="entry name" value="PAS_fold_3"/>
</dbReference>
<feature type="domain" description="Histidine kinase" evidence="6">
    <location>
        <begin position="396"/>
        <end position="612"/>
    </location>
</feature>
<dbReference type="eggNOG" id="arCOG02352">
    <property type="taxonomic scope" value="Archaea"/>
</dbReference>
<dbReference type="eggNOG" id="arCOG06515">
    <property type="taxonomic scope" value="Archaea"/>
</dbReference>
<evidence type="ECO:0000256" key="2">
    <source>
        <dbReference type="ARBA" id="ARBA00012438"/>
    </source>
</evidence>
<dbReference type="PROSITE" id="PS50109">
    <property type="entry name" value="HIS_KIN"/>
    <property type="match status" value="1"/>
</dbReference>
<dbReference type="EC" id="2.7.13.3" evidence="2"/>
<dbReference type="Gene3D" id="3.30.450.20">
    <property type="entry name" value="PAS domain"/>
    <property type="match status" value="3"/>
</dbReference>
<dbReference type="InParanoid" id="D1YZQ8"/>
<dbReference type="InterPro" id="IPR036890">
    <property type="entry name" value="HATPase_C_sf"/>
</dbReference>
<dbReference type="InterPro" id="IPR000014">
    <property type="entry name" value="PAS"/>
</dbReference>
<keyword evidence="10" id="KW-1185">Reference proteome</keyword>
<feature type="domain" description="PAS" evidence="7">
    <location>
        <begin position="136"/>
        <end position="205"/>
    </location>
</feature>
<dbReference type="InterPro" id="IPR004358">
    <property type="entry name" value="Sig_transdc_His_kin-like_C"/>
</dbReference>
<gene>
    <name evidence="9" type="ordered locus">MCP_1858</name>
</gene>
<keyword evidence="3" id="KW-0597">Phosphoprotein</keyword>
<dbReference type="PANTHER" id="PTHR43304">
    <property type="entry name" value="PHYTOCHROME-LIKE PROTEIN CPH1"/>
    <property type="match status" value="1"/>
</dbReference>
<dbReference type="KEGG" id="mpd:MCP_1858"/>
<dbReference type="PRINTS" id="PR00344">
    <property type="entry name" value="BCTRLSENSOR"/>
</dbReference>
<dbReference type="Pfam" id="PF08447">
    <property type="entry name" value="PAS_3"/>
    <property type="match status" value="2"/>
</dbReference>
<evidence type="ECO:0000256" key="1">
    <source>
        <dbReference type="ARBA" id="ARBA00000085"/>
    </source>
</evidence>
<dbReference type="InterPro" id="IPR001610">
    <property type="entry name" value="PAC"/>
</dbReference>
<sequence>MEKLESILRSGEEMSRQFLEQTLYGVWVNVDSRTVFINKEGARILGAFHPRDIIGKSIFEFIHPDYHEVAKDRIRMIHETGDPMAIVQEKCIRLDGRAVDVDIWLMKFRYEGKPAIFAAFRDITERRQAERALKESEEKFRALAESAKAGIILTRADKFIYVNPETIKDLGYTKDELLAMKFWDVVHPDSRELVRSQGLKLLQGLPAPSTYEIKVLTKGGKTLWEELTATIIDYIGEPTILITSFNITERKRAEIALRESEYELNKAQRIAHLGSWEWDLASNKVRGSDELYRMFGLTPGLETPLDQFIEQVAPEDRQRLMNALGETVKYNKPFDMEYQVLLPDGTRRFIDDKAEVSYEGGRPATVFGTVLDITERKRVENELKAAKMQADLYVDLMSHDISNMNQVGMGFLEMALDMLDLDEMGREMLLKPKSAFENSSKLIDNVKKLQKARSGKYSEREMDIGQVLGKVRDNYSKQYGPNVTINYLMSSGYMVKANELLYDLFSNLVENAIKHAKAHPMIDINVEPARENGRVYYRVTIDDQGPGIPDELKSVIFERKLTGDIKSKGSGIGLYMVKTLADIYNGRVWVEDRVPGDRTKGARFVAMLPAVEK</sequence>
<dbReference type="SMART" id="SM00387">
    <property type="entry name" value="HATPase_c"/>
    <property type="match status" value="1"/>
</dbReference>
<dbReference type="InterPro" id="IPR052162">
    <property type="entry name" value="Sensor_kinase/Photoreceptor"/>
</dbReference>
<dbReference type="PROSITE" id="PS50113">
    <property type="entry name" value="PAC"/>
    <property type="match status" value="2"/>
</dbReference>
<dbReference type="SMART" id="SM00086">
    <property type="entry name" value="PAC"/>
    <property type="match status" value="3"/>
</dbReference>
<dbReference type="eggNOG" id="arCOG06192">
    <property type="taxonomic scope" value="Archaea"/>
</dbReference>
<evidence type="ECO:0000256" key="3">
    <source>
        <dbReference type="ARBA" id="ARBA00022553"/>
    </source>
</evidence>
<reference evidence="9 10" key="1">
    <citation type="journal article" date="2007" name="Appl. Environ. Microbiol.">
        <title>Isolation of key methanogens for global methane emission from rice paddy fields: a novel isolate affiliated with the clone cluster rice cluster I.</title>
        <authorList>
            <person name="Sakai S."/>
            <person name="Imachi H."/>
            <person name="Sekiguchi Y."/>
            <person name="Ohashi A."/>
            <person name="Harada H."/>
            <person name="Kamagata Y."/>
        </authorList>
    </citation>
    <scope>NUCLEOTIDE SEQUENCE [LARGE SCALE GENOMIC DNA]</scope>
    <source>
        <strain evidence="10">DSM 17711 / JCM 13418 / NBRC 101707 / SANAE</strain>
    </source>
</reference>
<dbReference type="SUPFAM" id="SSF55785">
    <property type="entry name" value="PYP-like sensor domain (PAS domain)"/>
    <property type="match status" value="3"/>
</dbReference>
<feature type="domain" description="PAS" evidence="7">
    <location>
        <begin position="11"/>
        <end position="81"/>
    </location>
</feature>
<dbReference type="SUPFAM" id="SSF55874">
    <property type="entry name" value="ATPase domain of HSP90 chaperone/DNA topoisomerase II/histidine kinase"/>
    <property type="match status" value="1"/>
</dbReference>
<evidence type="ECO:0000259" key="6">
    <source>
        <dbReference type="PROSITE" id="PS50109"/>
    </source>
</evidence>
<feature type="domain" description="PAC" evidence="8">
    <location>
        <begin position="209"/>
        <end position="259"/>
    </location>
</feature>
<proteinExistence type="predicted"/>
<comment type="catalytic activity">
    <reaction evidence="1">
        <text>ATP + protein L-histidine = ADP + protein N-phospho-L-histidine.</text>
        <dbReference type="EC" id="2.7.13.3"/>
    </reaction>
</comment>
<evidence type="ECO:0000313" key="10">
    <source>
        <dbReference type="Proteomes" id="UP000001882"/>
    </source>
</evidence>
<dbReference type="InterPro" id="IPR000700">
    <property type="entry name" value="PAS-assoc_C"/>
</dbReference>
<evidence type="ECO:0000259" key="8">
    <source>
        <dbReference type="PROSITE" id="PS50113"/>
    </source>
</evidence>
<dbReference type="Gene3D" id="3.30.565.10">
    <property type="entry name" value="Histidine kinase-like ATPase, C-terminal domain"/>
    <property type="match status" value="1"/>
</dbReference>
<name>D1YZQ8_METPS</name>
<dbReference type="InterPro" id="IPR035965">
    <property type="entry name" value="PAS-like_dom_sf"/>
</dbReference>
<dbReference type="GO" id="GO:0004673">
    <property type="term" value="F:protein histidine kinase activity"/>
    <property type="evidence" value="ECO:0007669"/>
    <property type="project" value="UniProtKB-EC"/>
</dbReference>
<dbReference type="PANTHER" id="PTHR43304:SF1">
    <property type="entry name" value="PAC DOMAIN-CONTAINING PROTEIN"/>
    <property type="match status" value="1"/>
</dbReference>
<dbReference type="STRING" id="304371.MCP_1858"/>
<dbReference type="Pfam" id="PF02518">
    <property type="entry name" value="HATPase_c"/>
    <property type="match status" value="1"/>
</dbReference>
<evidence type="ECO:0000256" key="4">
    <source>
        <dbReference type="ARBA" id="ARBA00022679"/>
    </source>
</evidence>
<dbReference type="NCBIfam" id="TIGR00229">
    <property type="entry name" value="sensory_box"/>
    <property type="match status" value="3"/>
</dbReference>
<dbReference type="Proteomes" id="UP000001882">
    <property type="component" value="Chromosome"/>
</dbReference>
<dbReference type="PROSITE" id="PS50112">
    <property type="entry name" value="PAS"/>
    <property type="match status" value="2"/>
</dbReference>
<evidence type="ECO:0000256" key="5">
    <source>
        <dbReference type="ARBA" id="ARBA00022777"/>
    </source>
</evidence>
<organism evidence="9 10">
    <name type="scientific">Methanocella paludicola (strain DSM 17711 / JCM 13418 / NBRC 101707 / SANAE)</name>
    <dbReference type="NCBI Taxonomy" id="304371"/>
    <lineage>
        <taxon>Archaea</taxon>
        <taxon>Methanobacteriati</taxon>
        <taxon>Methanobacteriota</taxon>
        <taxon>Stenosarchaea group</taxon>
        <taxon>Methanomicrobia</taxon>
        <taxon>Methanocellales</taxon>
        <taxon>Methanocellaceae</taxon>
        <taxon>Methanocella</taxon>
    </lineage>
</organism>
<dbReference type="Pfam" id="PF13426">
    <property type="entry name" value="PAS_9"/>
    <property type="match status" value="1"/>
</dbReference>
<dbReference type="CDD" id="cd00130">
    <property type="entry name" value="PAS"/>
    <property type="match status" value="2"/>
</dbReference>
<dbReference type="InterPro" id="IPR005467">
    <property type="entry name" value="His_kinase_dom"/>
</dbReference>
<dbReference type="InterPro" id="IPR003594">
    <property type="entry name" value="HATPase_dom"/>
</dbReference>
<dbReference type="SMART" id="SM00091">
    <property type="entry name" value="PAS"/>
    <property type="match status" value="2"/>
</dbReference>
<dbReference type="AlphaFoldDB" id="D1YZQ8"/>
<evidence type="ECO:0000313" key="9">
    <source>
        <dbReference type="EMBL" id="BAI61930.1"/>
    </source>
</evidence>
<keyword evidence="4" id="KW-0808">Transferase</keyword>
<dbReference type="Gene3D" id="2.10.70.100">
    <property type="match status" value="1"/>
</dbReference>
<reference evidence="9 10" key="2">
    <citation type="journal article" date="2008" name="Int. J. Syst. Evol. Microbiol.">
        <title>Methanocella paludicola gen. nov., sp. nov., a methane-producing archaeon, the first isolate of the lineage 'Rice Cluster I', and proposal of the new archaeal order Methanocellales ord. nov.</title>
        <authorList>
            <person name="Sakai S."/>
            <person name="Imachi H."/>
            <person name="Hanada S."/>
            <person name="Ohashi A."/>
            <person name="Harada H."/>
            <person name="Kamagata Y."/>
        </authorList>
    </citation>
    <scope>NUCLEOTIDE SEQUENCE [LARGE SCALE GENOMIC DNA]</scope>
    <source>
        <strain evidence="10">DSM 17711 / JCM 13418 / NBRC 101707 / SANAE</strain>
    </source>
</reference>
<dbReference type="EMBL" id="AP011532">
    <property type="protein sequence ID" value="BAI61930.1"/>
    <property type="molecule type" value="Genomic_DNA"/>
</dbReference>
<dbReference type="CDD" id="cd00075">
    <property type="entry name" value="HATPase"/>
    <property type="match status" value="1"/>
</dbReference>
<feature type="domain" description="PAC" evidence="8">
    <location>
        <begin position="334"/>
        <end position="385"/>
    </location>
</feature>
<accession>D1YZQ8</accession>
<keyword evidence="5 9" id="KW-0418">Kinase</keyword>
<evidence type="ECO:0000259" key="7">
    <source>
        <dbReference type="PROSITE" id="PS50112"/>
    </source>
</evidence>
<protein>
    <recommendedName>
        <fullName evidence="2">histidine kinase</fullName>
        <ecNumber evidence="2">2.7.13.3</ecNumber>
    </recommendedName>
</protein>